<keyword evidence="1" id="KW-1133">Transmembrane helix</keyword>
<protein>
    <submittedName>
        <fullName evidence="2">Uncharacterized protein</fullName>
    </submittedName>
</protein>
<sequence length="57" mass="6049">MLIMAFSFPVQCGEIIEAALCASSLHLLTIFVVVAVLLIHRTSPLPRIATSAPAPDC</sequence>
<gene>
    <name evidence="2" type="ORF">QWZ18_15805</name>
</gene>
<keyword evidence="1" id="KW-0472">Membrane</keyword>
<feature type="transmembrane region" description="Helical" evidence="1">
    <location>
        <begin position="15"/>
        <end position="39"/>
    </location>
</feature>
<dbReference type="EMBL" id="JAUFPT010000054">
    <property type="protein sequence ID" value="MDN3572088.1"/>
    <property type="molecule type" value="Genomic_DNA"/>
</dbReference>
<accession>A0ABT8AQG7</accession>
<dbReference type="RefSeq" id="WP_238287101.1">
    <property type="nucleotide sequence ID" value="NZ_BPQS01000008.1"/>
</dbReference>
<keyword evidence="3" id="KW-1185">Reference proteome</keyword>
<organism evidence="2 3">
    <name type="scientific">Methylobacterium longum</name>
    <dbReference type="NCBI Taxonomy" id="767694"/>
    <lineage>
        <taxon>Bacteria</taxon>
        <taxon>Pseudomonadati</taxon>
        <taxon>Pseudomonadota</taxon>
        <taxon>Alphaproteobacteria</taxon>
        <taxon>Hyphomicrobiales</taxon>
        <taxon>Methylobacteriaceae</taxon>
        <taxon>Methylobacterium</taxon>
    </lineage>
</organism>
<name>A0ABT8AQG7_9HYPH</name>
<comment type="caution">
    <text evidence="2">The sequence shown here is derived from an EMBL/GenBank/DDBJ whole genome shotgun (WGS) entry which is preliminary data.</text>
</comment>
<evidence type="ECO:0000313" key="2">
    <source>
        <dbReference type="EMBL" id="MDN3572088.1"/>
    </source>
</evidence>
<reference evidence="3" key="1">
    <citation type="journal article" date="2019" name="Int. J. Syst. Evol. Microbiol.">
        <title>The Global Catalogue of Microorganisms (GCM) 10K type strain sequencing project: providing services to taxonomists for standard genome sequencing and annotation.</title>
        <authorList>
            <consortium name="The Broad Institute Genomics Platform"/>
            <consortium name="The Broad Institute Genome Sequencing Center for Infectious Disease"/>
            <person name="Wu L."/>
            <person name="Ma J."/>
        </authorList>
    </citation>
    <scope>NUCLEOTIDE SEQUENCE [LARGE SCALE GENOMIC DNA]</scope>
    <source>
        <strain evidence="3">CECT 7806</strain>
    </source>
</reference>
<evidence type="ECO:0000313" key="3">
    <source>
        <dbReference type="Proteomes" id="UP001244297"/>
    </source>
</evidence>
<proteinExistence type="predicted"/>
<evidence type="ECO:0000256" key="1">
    <source>
        <dbReference type="SAM" id="Phobius"/>
    </source>
</evidence>
<keyword evidence="1" id="KW-0812">Transmembrane</keyword>
<dbReference type="Proteomes" id="UP001244297">
    <property type="component" value="Unassembled WGS sequence"/>
</dbReference>